<dbReference type="PANTHER" id="PTHR33620">
    <property type="entry name" value="UREASE ACCESSORY PROTEIN F"/>
    <property type="match status" value="1"/>
</dbReference>
<sequence>MTLNHVARRASQSQGVALLTLYTKSFASNTNIDAANLVADYKLMIRREEAPGHLPICWGILTAALGLSLERSQYLHIFLHARSLLSASVRLNDIGPYNAQHVLLHVAKPIVEAEVAKCRDLRTDTNEGTDGPANTWPLGEILASRHDLQHSRIFNS</sequence>
<dbReference type="PANTHER" id="PTHR33620:SF1">
    <property type="entry name" value="UREASE ACCESSORY PROTEIN F"/>
    <property type="match status" value="1"/>
</dbReference>
<name>A0AAW0DSP4_9AGAR</name>
<evidence type="ECO:0000313" key="5">
    <source>
        <dbReference type="Proteomes" id="UP001383192"/>
    </source>
</evidence>
<evidence type="ECO:0000256" key="2">
    <source>
        <dbReference type="ARBA" id="ARBA00023186"/>
    </source>
</evidence>
<evidence type="ECO:0008006" key="6">
    <source>
        <dbReference type="Google" id="ProtNLM"/>
    </source>
</evidence>
<dbReference type="Pfam" id="PF01730">
    <property type="entry name" value="UreF"/>
    <property type="match status" value="1"/>
</dbReference>
<dbReference type="Gene3D" id="1.10.4190.10">
    <property type="entry name" value="Urease accessory protein UreF"/>
    <property type="match status" value="1"/>
</dbReference>
<protein>
    <recommendedName>
        <fullName evidence="6">Urease accessory protein UreF</fullName>
    </recommendedName>
</protein>
<dbReference type="AlphaFoldDB" id="A0AAW0DSP4"/>
<dbReference type="Proteomes" id="UP001383192">
    <property type="component" value="Unassembled WGS sequence"/>
</dbReference>
<evidence type="ECO:0000256" key="3">
    <source>
        <dbReference type="ARBA" id="ARBA00046339"/>
    </source>
</evidence>
<keyword evidence="2" id="KW-0143">Chaperone</keyword>
<evidence type="ECO:0000256" key="1">
    <source>
        <dbReference type="ARBA" id="ARBA00022988"/>
    </source>
</evidence>
<proteinExistence type="inferred from homology"/>
<gene>
    <name evidence="4" type="ORF">VNI00_003345</name>
</gene>
<dbReference type="GO" id="GO:0016151">
    <property type="term" value="F:nickel cation binding"/>
    <property type="evidence" value="ECO:0007669"/>
    <property type="project" value="InterPro"/>
</dbReference>
<reference evidence="4 5" key="1">
    <citation type="submission" date="2024-01" db="EMBL/GenBank/DDBJ databases">
        <title>A draft genome for a cacao thread blight-causing isolate of Paramarasmius palmivorus.</title>
        <authorList>
            <person name="Baruah I.K."/>
            <person name="Bukari Y."/>
            <person name="Amoako-Attah I."/>
            <person name="Meinhardt L.W."/>
            <person name="Bailey B.A."/>
            <person name="Cohen S.P."/>
        </authorList>
    </citation>
    <scope>NUCLEOTIDE SEQUENCE [LARGE SCALE GENOMIC DNA]</scope>
    <source>
        <strain evidence="4 5">GH-12</strain>
    </source>
</reference>
<dbReference type="EMBL" id="JAYKXP010000008">
    <property type="protein sequence ID" value="KAK7054882.1"/>
    <property type="molecule type" value="Genomic_DNA"/>
</dbReference>
<organism evidence="4 5">
    <name type="scientific">Paramarasmius palmivorus</name>
    <dbReference type="NCBI Taxonomy" id="297713"/>
    <lineage>
        <taxon>Eukaryota</taxon>
        <taxon>Fungi</taxon>
        <taxon>Dikarya</taxon>
        <taxon>Basidiomycota</taxon>
        <taxon>Agaricomycotina</taxon>
        <taxon>Agaricomycetes</taxon>
        <taxon>Agaricomycetidae</taxon>
        <taxon>Agaricales</taxon>
        <taxon>Marasmiineae</taxon>
        <taxon>Marasmiaceae</taxon>
        <taxon>Paramarasmius</taxon>
    </lineage>
</organism>
<dbReference type="InterPro" id="IPR038277">
    <property type="entry name" value="UreF_sf"/>
</dbReference>
<accession>A0AAW0DSP4</accession>
<evidence type="ECO:0000313" key="4">
    <source>
        <dbReference type="EMBL" id="KAK7054882.1"/>
    </source>
</evidence>
<comment type="caution">
    <text evidence="4">The sequence shown here is derived from an EMBL/GenBank/DDBJ whole genome shotgun (WGS) entry which is preliminary data.</text>
</comment>
<dbReference type="InterPro" id="IPR002639">
    <property type="entry name" value="UreF"/>
</dbReference>
<comment type="similarity">
    <text evidence="3">Belongs to the UreF family.</text>
</comment>
<keyword evidence="1" id="KW-0996">Nickel insertion</keyword>
<keyword evidence="5" id="KW-1185">Reference proteome</keyword>